<evidence type="ECO:0000259" key="1">
    <source>
        <dbReference type="Pfam" id="PF12080"/>
    </source>
</evidence>
<dbReference type="Pfam" id="PF21601">
    <property type="entry name" value="GldM_2nd"/>
    <property type="match status" value="1"/>
</dbReference>
<evidence type="ECO:0000259" key="3">
    <source>
        <dbReference type="Pfam" id="PF21601"/>
    </source>
</evidence>
<accession>A0A953LAT9</accession>
<dbReference type="Proteomes" id="UP000753961">
    <property type="component" value="Unassembled WGS sequence"/>
</dbReference>
<feature type="domain" description="Gliding motility-associated protein GldM C-terminal" evidence="1">
    <location>
        <begin position="401"/>
        <end position="495"/>
    </location>
</feature>
<dbReference type="Pfam" id="PF12081">
    <property type="entry name" value="GldM_1st"/>
    <property type="match status" value="1"/>
</dbReference>
<dbReference type="InterPro" id="IPR022720">
    <property type="entry name" value="Motility-assoc_prot_GldM_N"/>
</dbReference>
<evidence type="ECO:0000259" key="2">
    <source>
        <dbReference type="Pfam" id="PF12081"/>
    </source>
</evidence>
<dbReference type="InterPro" id="IPR019859">
    <property type="entry name" value="Motility-assoc_prot_GldM"/>
</dbReference>
<comment type="caution">
    <text evidence="5">The sequence shown here is derived from an EMBL/GenBank/DDBJ whole genome shotgun (WGS) entry which is preliminary data.</text>
</comment>
<name>A0A953LAT9_9BACT</name>
<proteinExistence type="predicted"/>
<dbReference type="InterPro" id="IPR022719">
    <property type="entry name" value="Motility-assoc_prot_GldM_C"/>
</dbReference>
<reference evidence="5" key="1">
    <citation type="submission" date="2021-06" db="EMBL/GenBank/DDBJ databases">
        <title>44 bacteria genomes isolated from Dapeng, Shenzhen.</title>
        <authorList>
            <person name="Zheng W."/>
            <person name="Yu S."/>
            <person name="Huang Y."/>
        </authorList>
    </citation>
    <scope>NUCLEOTIDE SEQUENCE</scope>
    <source>
        <strain evidence="5">DP5N28-2</strain>
    </source>
</reference>
<dbReference type="Pfam" id="PF12080">
    <property type="entry name" value="GldM_4th"/>
    <property type="match status" value="1"/>
</dbReference>
<dbReference type="Pfam" id="PF21602">
    <property type="entry name" value="GldM_3rd"/>
    <property type="match status" value="1"/>
</dbReference>
<dbReference type="AlphaFoldDB" id="A0A953LAT9"/>
<dbReference type="EMBL" id="JAHVHU010000006">
    <property type="protein sequence ID" value="MBY5957926.1"/>
    <property type="molecule type" value="Genomic_DNA"/>
</dbReference>
<dbReference type="InterPro" id="IPR048406">
    <property type="entry name" value="GldM_Ig-like-2"/>
</dbReference>
<evidence type="ECO:0000259" key="4">
    <source>
        <dbReference type="Pfam" id="PF21602"/>
    </source>
</evidence>
<dbReference type="NCBIfam" id="TIGR03517">
    <property type="entry name" value="GldM_gliding"/>
    <property type="match status" value="1"/>
</dbReference>
<gene>
    <name evidence="5" type="primary">gldM</name>
    <name evidence="5" type="ORF">KUV50_07285</name>
</gene>
<protein>
    <submittedName>
        <fullName evidence="5">Gliding motility protein GldM</fullName>
    </submittedName>
</protein>
<dbReference type="RefSeq" id="WP_222579445.1">
    <property type="nucleotide sequence ID" value="NZ_JAHVHU010000006.1"/>
</dbReference>
<sequence length="510" mass="55863">MSIPKEPRQLMINIMYLVLTALLALNVSAEIFNAFKVVEKGLKKSNTVLDENNSHLPPEIAKLARKKDELAKYAERTKPVQELSSDFSDYVDGLVNYMIDETGGYLEDGTPKGYKDKDITTFYLVHEDNGDELEERMKGLEEQFLQYIDPEDQERMAKEINIEVDESWKESDKKSWAEFNFAHMPLLATMPIFEKIKNDVKSAESTVLNYLMSKVGGEDIVFDNYQVVMQAKKGYVIKGEPFEADFFLSTSASSSSNTKIDIAVNGSTVPVRDGVASYRAPTSSTGVKELNASVTVTNPVTGEKNTYSNSFTYEVGERSASVSADKMNVLYVGVDNPLSITAAGISSNELQVSASGSGIKLSKTGTGKYNATVSQQGEAKITLSGGGLAPTTYDFRTKIIPDPIPTLSGQHGGSMGNGEFKAQRGLFAELQNFDFDARCQVLSYTLFRIPKPGTGDPVASANNGGTYSGNTQNLISKASPQDRYFFEDVRVKCPGWPVGKNVGTVSFKIK</sequence>
<keyword evidence="6" id="KW-1185">Reference proteome</keyword>
<evidence type="ECO:0000313" key="5">
    <source>
        <dbReference type="EMBL" id="MBY5957926.1"/>
    </source>
</evidence>
<dbReference type="InterPro" id="IPR048405">
    <property type="entry name" value="GldM_Ig-like-1"/>
</dbReference>
<feature type="domain" description="Gliding motility-associated protein GldM N-terminal" evidence="2">
    <location>
        <begin position="30"/>
        <end position="213"/>
    </location>
</feature>
<feature type="domain" description="Gliding motility-associated protein GldM second immunoglobulin-like" evidence="4">
    <location>
        <begin position="319"/>
        <end position="397"/>
    </location>
</feature>
<organism evidence="5 6">
    <name type="scientific">Membranihabitans marinus</name>
    <dbReference type="NCBI Taxonomy" id="1227546"/>
    <lineage>
        <taxon>Bacteria</taxon>
        <taxon>Pseudomonadati</taxon>
        <taxon>Bacteroidota</taxon>
        <taxon>Saprospiria</taxon>
        <taxon>Saprospirales</taxon>
        <taxon>Saprospiraceae</taxon>
        <taxon>Membranihabitans</taxon>
    </lineage>
</organism>
<evidence type="ECO:0000313" key="6">
    <source>
        <dbReference type="Proteomes" id="UP000753961"/>
    </source>
</evidence>
<feature type="domain" description="Gliding motility-associated protein GldM first immunoglobulin-like" evidence="3">
    <location>
        <begin position="218"/>
        <end position="316"/>
    </location>
</feature>